<dbReference type="PANTHER" id="PTHR45138">
    <property type="entry name" value="REGULATORY COMPONENTS OF SENSORY TRANSDUCTION SYSTEM"/>
    <property type="match status" value="1"/>
</dbReference>
<sequence length="513" mass="57400">MTKPTPSDTHALKTQLAESNKIKAQIETTYKKNISTITKFVGQLSHALRGVSGDIDQHLSKIQSTLQSTTRLDDIMPVMEHVDMLLRKEGAQLQRDLQESHQTALSAAKQLQQTQGLPQSVRLQVRDLLCEIEEPAYSIQHYLPCLNKLLALYQQSLKLPPKADDQASNATIKEELINLLSFLELSGNSELKLKSIQQQLMGQVSSEQLSLLCVQIIRIIVQSMNEERRSAQAFLLSLDEVLNTVSSCVSFALNDSKDAQKQHQFIDNKLDKELTALAQSTRAASSLAELKSQVSSHMVLLVSMLNEKKSLIEENNRKLTTDLAKAQARIAELESAAEAYKDKLNQQRSKSLQDPLTRLPNRAAFDERLKLEFNRWQRYGTPLAIAIADIDNFKDINDTYGHIAGDKTLQVISSMLKKSLRATDFVARYGGEEFVILLPQTEAADLAEPLQKTKNKIQAIPFKFKDNDIRITISIGAAVFSSNDAINSAFERADKALYAAKKDGRNKVVIDKR</sequence>
<dbReference type="GO" id="GO:0005886">
    <property type="term" value="C:plasma membrane"/>
    <property type="evidence" value="ECO:0007669"/>
    <property type="project" value="TreeGrafter"/>
</dbReference>
<dbReference type="Gene3D" id="3.30.70.270">
    <property type="match status" value="1"/>
</dbReference>
<evidence type="ECO:0000256" key="3">
    <source>
        <dbReference type="ARBA" id="ARBA00034247"/>
    </source>
</evidence>
<feature type="coiled-coil region" evidence="4">
    <location>
        <begin position="309"/>
        <end position="350"/>
    </location>
</feature>
<reference evidence="6 7" key="1">
    <citation type="journal article" date="2011" name="Front. Microbiol.">
        <title>Genomic signatures of strain selection and enhancement in Bacillus atrophaeus var. globigii, a historical biowarfare simulant.</title>
        <authorList>
            <person name="Gibbons H.S."/>
            <person name="Broomall S.M."/>
            <person name="McNew L.A."/>
            <person name="Daligault H."/>
            <person name="Chapman C."/>
            <person name="Bruce D."/>
            <person name="Karavis M."/>
            <person name="Krepps M."/>
            <person name="McGregor P.A."/>
            <person name="Hong C."/>
            <person name="Park K.H."/>
            <person name="Akmal A."/>
            <person name="Feldman A."/>
            <person name="Lin J.S."/>
            <person name="Chang W.E."/>
            <person name="Higgs B.W."/>
            <person name="Demirev P."/>
            <person name="Lindquist J."/>
            <person name="Liem A."/>
            <person name="Fochler E."/>
            <person name="Read T.D."/>
            <person name="Tapia R."/>
            <person name="Johnson S."/>
            <person name="Bishop-Lilly K.A."/>
            <person name="Detter C."/>
            <person name="Han C."/>
            <person name="Sozhamannan S."/>
            <person name="Rosenzweig C.N."/>
            <person name="Skowronski E.W."/>
        </authorList>
    </citation>
    <scope>NUCLEOTIDE SEQUENCE [LARGE SCALE GENOMIC DNA]</scope>
    <source>
        <strain evidence="6 7">AIT1</strain>
    </source>
</reference>
<feature type="domain" description="GGDEF" evidence="5">
    <location>
        <begin position="381"/>
        <end position="513"/>
    </location>
</feature>
<dbReference type="InterPro" id="IPR000160">
    <property type="entry name" value="GGDEF_dom"/>
</dbReference>
<evidence type="ECO:0000313" key="7">
    <source>
        <dbReference type="Proteomes" id="UP000286976"/>
    </source>
</evidence>
<evidence type="ECO:0000259" key="5">
    <source>
        <dbReference type="PROSITE" id="PS50887"/>
    </source>
</evidence>
<dbReference type="GO" id="GO:1902201">
    <property type="term" value="P:negative regulation of bacterial-type flagellum-dependent cell motility"/>
    <property type="evidence" value="ECO:0007669"/>
    <property type="project" value="TreeGrafter"/>
</dbReference>
<dbReference type="GO" id="GO:0043709">
    <property type="term" value="P:cell adhesion involved in single-species biofilm formation"/>
    <property type="evidence" value="ECO:0007669"/>
    <property type="project" value="TreeGrafter"/>
</dbReference>
<dbReference type="InterPro" id="IPR048516">
    <property type="entry name" value="DGCcoil"/>
</dbReference>
<dbReference type="SMART" id="SM00267">
    <property type="entry name" value="GGDEF"/>
    <property type="match status" value="1"/>
</dbReference>
<dbReference type="RefSeq" id="WP_126756773.1">
    <property type="nucleotide sequence ID" value="NZ_PIPQ01000001.1"/>
</dbReference>
<dbReference type="InterPro" id="IPR043128">
    <property type="entry name" value="Rev_trsase/Diguanyl_cyclase"/>
</dbReference>
<dbReference type="InterPro" id="IPR029787">
    <property type="entry name" value="Nucleotide_cyclase"/>
</dbReference>
<dbReference type="PANTHER" id="PTHR45138:SF9">
    <property type="entry name" value="DIGUANYLATE CYCLASE DGCM-RELATED"/>
    <property type="match status" value="1"/>
</dbReference>
<comment type="catalytic activity">
    <reaction evidence="3">
        <text>2 GTP = 3',3'-c-di-GMP + 2 diphosphate</text>
        <dbReference type="Rhea" id="RHEA:24898"/>
        <dbReference type="ChEBI" id="CHEBI:33019"/>
        <dbReference type="ChEBI" id="CHEBI:37565"/>
        <dbReference type="ChEBI" id="CHEBI:58805"/>
        <dbReference type="EC" id="2.7.7.65"/>
    </reaction>
</comment>
<dbReference type="SUPFAM" id="SSF55073">
    <property type="entry name" value="Nucleotide cyclase"/>
    <property type="match status" value="1"/>
</dbReference>
<dbReference type="FunFam" id="3.30.70.270:FF:000001">
    <property type="entry name" value="Diguanylate cyclase domain protein"/>
    <property type="match status" value="1"/>
</dbReference>
<comment type="caution">
    <text evidence="6">The sequence shown here is derived from an EMBL/GenBank/DDBJ whole genome shotgun (WGS) entry which is preliminary data.</text>
</comment>
<organism evidence="6 7">
    <name type="scientific">Aliidiomarina taiwanensis</name>
    <dbReference type="NCBI Taxonomy" id="946228"/>
    <lineage>
        <taxon>Bacteria</taxon>
        <taxon>Pseudomonadati</taxon>
        <taxon>Pseudomonadota</taxon>
        <taxon>Gammaproteobacteria</taxon>
        <taxon>Alteromonadales</taxon>
        <taxon>Idiomarinaceae</taxon>
        <taxon>Aliidiomarina</taxon>
    </lineage>
</organism>
<keyword evidence="4" id="KW-0175">Coiled coil</keyword>
<keyword evidence="7" id="KW-1185">Reference proteome</keyword>
<evidence type="ECO:0000256" key="1">
    <source>
        <dbReference type="ARBA" id="ARBA00001946"/>
    </source>
</evidence>
<name>A0A432XAV5_9GAMM</name>
<dbReference type="Proteomes" id="UP000286976">
    <property type="component" value="Unassembled WGS sequence"/>
</dbReference>
<dbReference type="AlphaFoldDB" id="A0A432XAV5"/>
<dbReference type="CDD" id="cd01949">
    <property type="entry name" value="GGDEF"/>
    <property type="match status" value="1"/>
</dbReference>
<evidence type="ECO:0000313" key="6">
    <source>
        <dbReference type="EMBL" id="RUO44371.1"/>
    </source>
</evidence>
<accession>A0A432XAV5</accession>
<gene>
    <name evidence="6" type="ORF">CWE15_04135</name>
</gene>
<evidence type="ECO:0000256" key="2">
    <source>
        <dbReference type="ARBA" id="ARBA00012528"/>
    </source>
</evidence>
<dbReference type="EMBL" id="PIPQ01000001">
    <property type="protein sequence ID" value="RUO44371.1"/>
    <property type="molecule type" value="Genomic_DNA"/>
</dbReference>
<dbReference type="PROSITE" id="PS50887">
    <property type="entry name" value="GGDEF"/>
    <property type="match status" value="1"/>
</dbReference>
<dbReference type="Pfam" id="PF20975">
    <property type="entry name" value="DGCcoil"/>
    <property type="match status" value="1"/>
</dbReference>
<protein>
    <recommendedName>
        <fullName evidence="2">diguanylate cyclase</fullName>
        <ecNumber evidence="2">2.7.7.65</ecNumber>
    </recommendedName>
</protein>
<proteinExistence type="predicted"/>
<dbReference type="InterPro" id="IPR050469">
    <property type="entry name" value="Diguanylate_Cyclase"/>
</dbReference>
<dbReference type="EC" id="2.7.7.65" evidence="2"/>
<evidence type="ECO:0000256" key="4">
    <source>
        <dbReference type="SAM" id="Coils"/>
    </source>
</evidence>
<dbReference type="OrthoDB" id="9812260at2"/>
<dbReference type="NCBIfam" id="TIGR00254">
    <property type="entry name" value="GGDEF"/>
    <property type="match status" value="1"/>
</dbReference>
<dbReference type="Pfam" id="PF00990">
    <property type="entry name" value="GGDEF"/>
    <property type="match status" value="1"/>
</dbReference>
<comment type="cofactor">
    <cofactor evidence="1">
        <name>Mg(2+)</name>
        <dbReference type="ChEBI" id="CHEBI:18420"/>
    </cofactor>
</comment>
<dbReference type="GO" id="GO:0052621">
    <property type="term" value="F:diguanylate cyclase activity"/>
    <property type="evidence" value="ECO:0007669"/>
    <property type="project" value="UniProtKB-EC"/>
</dbReference>